<dbReference type="Proteomes" id="UP000032142">
    <property type="component" value="Unassembled WGS sequence"/>
</dbReference>
<dbReference type="GO" id="GO:0005634">
    <property type="term" value="C:nucleus"/>
    <property type="evidence" value="ECO:0007669"/>
    <property type="project" value="TreeGrafter"/>
</dbReference>
<dbReference type="Pfam" id="PF02985">
    <property type="entry name" value="HEAT"/>
    <property type="match status" value="1"/>
</dbReference>
<keyword evidence="1" id="KW-0677">Repeat</keyword>
<comment type="caution">
    <text evidence="3">The sequence shown here is derived from an EMBL/GenBank/DDBJ whole genome shotgun (WGS) entry which is preliminary data.</text>
</comment>
<dbReference type="EMBL" id="JRRC01039302">
    <property type="protein sequence ID" value="KHF98438.1"/>
    <property type="molecule type" value="Genomic_DNA"/>
</dbReference>
<keyword evidence="4" id="KW-1185">Reference proteome</keyword>
<feature type="compositionally biased region" description="Low complexity" evidence="2">
    <location>
        <begin position="36"/>
        <end position="55"/>
    </location>
</feature>
<dbReference type="GO" id="GO:0004674">
    <property type="term" value="F:protein serine/threonine kinase activity"/>
    <property type="evidence" value="ECO:0007669"/>
    <property type="project" value="TreeGrafter"/>
</dbReference>
<dbReference type="InterPro" id="IPR016024">
    <property type="entry name" value="ARM-type_fold"/>
</dbReference>
<reference evidence="4" key="1">
    <citation type="submission" date="2014-09" db="EMBL/GenBank/DDBJ databases">
        <authorList>
            <person name="Mudge J."/>
            <person name="Ramaraj T."/>
            <person name="Lindquist I.E."/>
            <person name="Bharti A.K."/>
            <person name="Sundararajan A."/>
            <person name="Cameron C.T."/>
            <person name="Woodward J.E."/>
            <person name="May G.D."/>
            <person name="Brubaker C."/>
            <person name="Broadhvest J."/>
            <person name="Wilkins T.A."/>
        </authorList>
    </citation>
    <scope>NUCLEOTIDE SEQUENCE</scope>
    <source>
        <strain evidence="4">cv. AKA8401</strain>
    </source>
</reference>
<dbReference type="AlphaFoldDB" id="A0A0B0MG74"/>
<evidence type="ECO:0000256" key="2">
    <source>
        <dbReference type="SAM" id="MobiDB-lite"/>
    </source>
</evidence>
<dbReference type="InterPro" id="IPR050517">
    <property type="entry name" value="DDR_Repair_Kinase"/>
</dbReference>
<evidence type="ECO:0000313" key="4">
    <source>
        <dbReference type="Proteomes" id="UP000032142"/>
    </source>
</evidence>
<name>A0A0B0MG74_GOSAR</name>
<dbReference type="PANTHER" id="PTHR11139">
    <property type="entry name" value="ATAXIA TELANGIECTASIA MUTATED ATM -RELATED"/>
    <property type="match status" value="1"/>
</dbReference>
<feature type="region of interest" description="Disordered" evidence="2">
    <location>
        <begin position="36"/>
        <end position="59"/>
    </location>
</feature>
<dbReference type="Gene3D" id="1.25.10.10">
    <property type="entry name" value="Leucine-rich Repeat Variant"/>
    <property type="match status" value="1"/>
</dbReference>
<organism evidence="3 4">
    <name type="scientific">Gossypium arboreum</name>
    <name type="common">Tree cotton</name>
    <name type="synonym">Gossypium nanking</name>
    <dbReference type="NCBI Taxonomy" id="29729"/>
    <lineage>
        <taxon>Eukaryota</taxon>
        <taxon>Viridiplantae</taxon>
        <taxon>Streptophyta</taxon>
        <taxon>Embryophyta</taxon>
        <taxon>Tracheophyta</taxon>
        <taxon>Spermatophyta</taxon>
        <taxon>Magnoliopsida</taxon>
        <taxon>eudicotyledons</taxon>
        <taxon>Gunneridae</taxon>
        <taxon>Pentapetalae</taxon>
        <taxon>rosids</taxon>
        <taxon>malvids</taxon>
        <taxon>Malvales</taxon>
        <taxon>Malvaceae</taxon>
        <taxon>Malvoideae</taxon>
        <taxon>Gossypium</taxon>
    </lineage>
</organism>
<dbReference type="InterPro" id="IPR011989">
    <property type="entry name" value="ARM-like"/>
</dbReference>
<dbReference type="InterPro" id="IPR000357">
    <property type="entry name" value="HEAT"/>
</dbReference>
<accession>A0A0B0MG74</accession>
<gene>
    <name evidence="3" type="ORF">F383_13987</name>
</gene>
<dbReference type="GO" id="GO:0000184">
    <property type="term" value="P:nuclear-transcribed mRNA catabolic process, nonsense-mediated decay"/>
    <property type="evidence" value="ECO:0007669"/>
    <property type="project" value="TreeGrafter"/>
</dbReference>
<evidence type="ECO:0000256" key="1">
    <source>
        <dbReference type="ARBA" id="ARBA00022737"/>
    </source>
</evidence>
<dbReference type="SUPFAM" id="SSF48371">
    <property type="entry name" value="ARM repeat"/>
    <property type="match status" value="1"/>
</dbReference>
<evidence type="ECO:0000313" key="3">
    <source>
        <dbReference type="EMBL" id="KHF98438.1"/>
    </source>
</evidence>
<sequence>MMQGLHHQQQQLAALLSAALPKDTTAAATASVTSSSSTTASTTLPTTASTPTVSTKSDENDSARLAAINSLHRAIIYPPNSILVAHSASFLAQGFCQLLSDKSYAVRQSAAIAYAALCAVVCSVPIGSSGRQNHVMLSSLVDRFIGWALPLLSNISAGDGTTELALEGLREFLSVGDVGAIERYALPILKACQELLEDERTSLSLLHRLLSVLTLISLKFSLSFQPHFLDIIDLLLGWALVPDLAESDRRVIMDSFLQFQKHWVGWDPWNPTTVS</sequence>
<protein>
    <submittedName>
        <fullName evidence="3">Uncharacterized protein</fullName>
    </submittedName>
</protein>
<dbReference type="PANTHER" id="PTHR11139:SF71">
    <property type="entry name" value="SERINE_THREONINE-PROTEIN KINASE SMG1"/>
    <property type="match status" value="1"/>
</dbReference>
<proteinExistence type="predicted"/>